<dbReference type="EMBL" id="HBUF01536359">
    <property type="protein sequence ID" value="CAG6753457.1"/>
    <property type="molecule type" value="Transcribed_RNA"/>
</dbReference>
<dbReference type="GO" id="GO:0010494">
    <property type="term" value="C:cytoplasmic stress granule"/>
    <property type="evidence" value="ECO:0007669"/>
    <property type="project" value="UniProtKB-SubCell"/>
</dbReference>
<dbReference type="InterPro" id="IPR029428">
    <property type="entry name" value="MCRIP"/>
</dbReference>
<proteinExistence type="inferred from homology"/>
<comment type="similarity">
    <text evidence="3">Belongs to the MCRIP family.</text>
</comment>
<dbReference type="GO" id="GO:0005634">
    <property type="term" value="C:nucleus"/>
    <property type="evidence" value="ECO:0007669"/>
    <property type="project" value="UniProtKB-SubCell"/>
</dbReference>
<evidence type="ECO:0000256" key="3">
    <source>
        <dbReference type="ARBA" id="ARBA00010821"/>
    </source>
</evidence>
<evidence type="ECO:0000256" key="5">
    <source>
        <dbReference type="ARBA" id="ARBA00023242"/>
    </source>
</evidence>
<dbReference type="EMBL" id="HBUF01280895">
    <property type="protein sequence ID" value="CAG6687299.1"/>
    <property type="molecule type" value="Transcribed_RNA"/>
</dbReference>
<dbReference type="Pfam" id="PF14799">
    <property type="entry name" value="FAM195"/>
    <property type="match status" value="1"/>
</dbReference>
<reference evidence="6" key="1">
    <citation type="submission" date="2021-05" db="EMBL/GenBank/DDBJ databases">
        <authorList>
            <person name="Alioto T."/>
            <person name="Alioto T."/>
            <person name="Gomez Garrido J."/>
        </authorList>
    </citation>
    <scope>NUCLEOTIDE SEQUENCE</scope>
</reference>
<comment type="subcellular location">
    <subcellularLocation>
        <location evidence="2">Cytoplasm</location>
        <location evidence="2">Stress granule</location>
    </subcellularLocation>
    <subcellularLocation>
        <location evidence="1">Nucleus</location>
    </subcellularLocation>
</comment>
<name>A0A8D8ZWQ5_9HEMI</name>
<accession>A0A8D8ZWQ5</accession>
<dbReference type="EMBL" id="HBUF01345589">
    <property type="protein sequence ID" value="CAG6709009.1"/>
    <property type="molecule type" value="Transcribed_RNA"/>
</dbReference>
<evidence type="ECO:0000313" key="6">
    <source>
        <dbReference type="EMBL" id="CAG6753457.1"/>
    </source>
</evidence>
<sequence length="160" mass="18617">MHRMYTVSKAPMKFVTKSRRGLTNNIDRMDTLRDNKMKMELNNNNEELELPKPVFSSISRKHHTHSNHLKKWHQDVTISPEHEELIRFISESWSSVFKECESSSAASSSSSEDSSSDCQTSRIVYYEDESSPSPLDDFVPFDLEAWWGRRLFNTITKSIP</sequence>
<dbReference type="EMBL" id="HBUF01015118">
    <property type="protein sequence ID" value="CAG6609575.1"/>
    <property type="molecule type" value="Transcribed_RNA"/>
</dbReference>
<dbReference type="AlphaFoldDB" id="A0A8D8ZWQ5"/>
<evidence type="ECO:0000256" key="1">
    <source>
        <dbReference type="ARBA" id="ARBA00004123"/>
    </source>
</evidence>
<protein>
    <submittedName>
        <fullName evidence="6">Protein FAM195A</fullName>
    </submittedName>
</protein>
<evidence type="ECO:0000256" key="2">
    <source>
        <dbReference type="ARBA" id="ARBA00004210"/>
    </source>
</evidence>
<keyword evidence="4" id="KW-0963">Cytoplasm</keyword>
<organism evidence="6">
    <name type="scientific">Cacopsylla melanoneura</name>
    <dbReference type="NCBI Taxonomy" id="428564"/>
    <lineage>
        <taxon>Eukaryota</taxon>
        <taxon>Metazoa</taxon>
        <taxon>Ecdysozoa</taxon>
        <taxon>Arthropoda</taxon>
        <taxon>Hexapoda</taxon>
        <taxon>Insecta</taxon>
        <taxon>Pterygota</taxon>
        <taxon>Neoptera</taxon>
        <taxon>Paraneoptera</taxon>
        <taxon>Hemiptera</taxon>
        <taxon>Sternorrhyncha</taxon>
        <taxon>Psylloidea</taxon>
        <taxon>Psyllidae</taxon>
        <taxon>Psyllinae</taxon>
        <taxon>Cacopsylla</taxon>
    </lineage>
</organism>
<evidence type="ECO:0000256" key="4">
    <source>
        <dbReference type="ARBA" id="ARBA00022490"/>
    </source>
</evidence>
<keyword evidence="5" id="KW-0539">Nucleus</keyword>
<dbReference type="EMBL" id="HBUF01280896">
    <property type="protein sequence ID" value="CAG6687300.1"/>
    <property type="molecule type" value="Transcribed_RNA"/>
</dbReference>